<dbReference type="PANTHER" id="PTHR22916:SF3">
    <property type="entry name" value="UDP-GLCNAC:BETAGAL BETA-1,3-N-ACETYLGLUCOSAMINYLTRANSFERASE-LIKE PROTEIN 1"/>
    <property type="match status" value="1"/>
</dbReference>
<evidence type="ECO:0000259" key="2">
    <source>
        <dbReference type="Pfam" id="PF00535"/>
    </source>
</evidence>
<reference evidence="3 4" key="1">
    <citation type="submission" date="2020-08" db="EMBL/GenBank/DDBJ databases">
        <title>Genome public.</title>
        <authorList>
            <person name="Liu C."/>
            <person name="Sun Q."/>
        </authorList>
    </citation>
    <scope>NUCLEOTIDE SEQUENCE [LARGE SCALE GENOMIC DNA]</scope>
    <source>
        <strain evidence="3 4">NSJ-6</strain>
    </source>
</reference>
<sequence length="294" mass="34469">MKTLTVFTPTFNRAYILNKCYESLKRQTSKDFIWLIVDDGSTDNTKELVDKWVKENLVEIKYYYQENQGMHGSHNTAYQHINTEINTCIDSDDYMPNDAVEKIVSFWKKNKREGIAGIMALDSYTNGQIIGDKFPDNTKESTYFDIYNKYGLKGDKKLIYRSDLTKMYPYPIFEGEKYVSLAYKYAKLDENYKLLLMNEVVCNVEYMEDGSSLNMINQYRKNPKGFAFIRIDNLNNPKATLKFKFKECIHYVSSSLISKNKRFLIETPCKLLTILAIPFGMIMYFYIMKKTAEV</sequence>
<organism evidence="3 4">
    <name type="scientific">Clostridium hominis</name>
    <dbReference type="NCBI Taxonomy" id="2763036"/>
    <lineage>
        <taxon>Bacteria</taxon>
        <taxon>Bacillati</taxon>
        <taxon>Bacillota</taxon>
        <taxon>Clostridia</taxon>
        <taxon>Eubacteriales</taxon>
        <taxon>Clostridiaceae</taxon>
        <taxon>Clostridium</taxon>
    </lineage>
</organism>
<keyword evidence="1" id="KW-1133">Transmembrane helix</keyword>
<dbReference type="SUPFAM" id="SSF53448">
    <property type="entry name" value="Nucleotide-diphospho-sugar transferases"/>
    <property type="match status" value="1"/>
</dbReference>
<gene>
    <name evidence="3" type="ORF">H8S20_15540</name>
</gene>
<dbReference type="PANTHER" id="PTHR22916">
    <property type="entry name" value="GLYCOSYLTRANSFERASE"/>
    <property type="match status" value="1"/>
</dbReference>
<dbReference type="Proteomes" id="UP000596929">
    <property type="component" value="Unassembled WGS sequence"/>
</dbReference>
<comment type="caution">
    <text evidence="3">The sequence shown here is derived from an EMBL/GenBank/DDBJ whole genome shotgun (WGS) entry which is preliminary data.</text>
</comment>
<dbReference type="Gene3D" id="3.90.550.10">
    <property type="entry name" value="Spore Coat Polysaccharide Biosynthesis Protein SpsA, Chain A"/>
    <property type="match status" value="1"/>
</dbReference>
<feature type="transmembrane region" description="Helical" evidence="1">
    <location>
        <begin position="271"/>
        <end position="288"/>
    </location>
</feature>
<dbReference type="CDD" id="cd00761">
    <property type="entry name" value="Glyco_tranf_GTA_type"/>
    <property type="match status" value="1"/>
</dbReference>
<keyword evidence="1" id="KW-0472">Membrane</keyword>
<dbReference type="EMBL" id="JACOOO010000037">
    <property type="protein sequence ID" value="MBC5630274.1"/>
    <property type="molecule type" value="Genomic_DNA"/>
</dbReference>
<name>A0ABR7DFV2_9CLOT</name>
<accession>A0ABR7DFV2</accession>
<protein>
    <submittedName>
        <fullName evidence="3">Glycosyltransferase family 2 protein</fullName>
    </submittedName>
</protein>
<dbReference type="InterPro" id="IPR029044">
    <property type="entry name" value="Nucleotide-diphossugar_trans"/>
</dbReference>
<keyword evidence="1" id="KW-0812">Transmembrane</keyword>
<dbReference type="RefSeq" id="WP_186860659.1">
    <property type="nucleotide sequence ID" value="NZ_JACOOO010000037.1"/>
</dbReference>
<evidence type="ECO:0000256" key="1">
    <source>
        <dbReference type="SAM" id="Phobius"/>
    </source>
</evidence>
<proteinExistence type="predicted"/>
<evidence type="ECO:0000313" key="4">
    <source>
        <dbReference type="Proteomes" id="UP000596929"/>
    </source>
</evidence>
<dbReference type="InterPro" id="IPR001173">
    <property type="entry name" value="Glyco_trans_2-like"/>
</dbReference>
<dbReference type="Pfam" id="PF00535">
    <property type="entry name" value="Glycos_transf_2"/>
    <property type="match status" value="1"/>
</dbReference>
<keyword evidence="4" id="KW-1185">Reference proteome</keyword>
<feature type="domain" description="Glycosyltransferase 2-like" evidence="2">
    <location>
        <begin position="5"/>
        <end position="135"/>
    </location>
</feature>
<evidence type="ECO:0000313" key="3">
    <source>
        <dbReference type="EMBL" id="MBC5630274.1"/>
    </source>
</evidence>